<reference evidence="1 2" key="1">
    <citation type="journal article" date="2021" name="J. Hered.">
        <title>A chromosome-level genome assembly of the parasitoid wasp, Cotesia glomerata (Hymenoptera: Braconidae).</title>
        <authorList>
            <person name="Pinto B.J."/>
            <person name="Weis J.J."/>
            <person name="Gamble T."/>
            <person name="Ode P.J."/>
            <person name="Paul R."/>
            <person name="Zaspel J.M."/>
        </authorList>
    </citation>
    <scope>NUCLEOTIDE SEQUENCE [LARGE SCALE GENOMIC DNA]</scope>
    <source>
        <strain evidence="1">CgM1</strain>
    </source>
</reference>
<keyword evidence="2" id="KW-1185">Reference proteome</keyword>
<evidence type="ECO:0000313" key="2">
    <source>
        <dbReference type="Proteomes" id="UP000826195"/>
    </source>
</evidence>
<sequence length="93" mass="10688">MPSDLRRKIGGSISGNTCDLALGRQYSVNKRNRSQCCRLETSSPLPSFSSTLHPLDADRFDIRHPDFFEFQVEGKQEFAFYPYRTFPILLSLL</sequence>
<accession>A0AAV7HW83</accession>
<organism evidence="1 2">
    <name type="scientific">Cotesia glomerata</name>
    <name type="common">Lepidopteran parasitic wasp</name>
    <name type="synonym">Apanteles glomeratus</name>
    <dbReference type="NCBI Taxonomy" id="32391"/>
    <lineage>
        <taxon>Eukaryota</taxon>
        <taxon>Metazoa</taxon>
        <taxon>Ecdysozoa</taxon>
        <taxon>Arthropoda</taxon>
        <taxon>Hexapoda</taxon>
        <taxon>Insecta</taxon>
        <taxon>Pterygota</taxon>
        <taxon>Neoptera</taxon>
        <taxon>Endopterygota</taxon>
        <taxon>Hymenoptera</taxon>
        <taxon>Apocrita</taxon>
        <taxon>Ichneumonoidea</taxon>
        <taxon>Braconidae</taxon>
        <taxon>Microgastrinae</taxon>
        <taxon>Cotesia</taxon>
    </lineage>
</organism>
<name>A0AAV7HW83_COTGL</name>
<proteinExistence type="predicted"/>
<comment type="caution">
    <text evidence="1">The sequence shown here is derived from an EMBL/GenBank/DDBJ whole genome shotgun (WGS) entry which is preliminary data.</text>
</comment>
<protein>
    <submittedName>
        <fullName evidence="1">Uncharacterized protein</fullName>
    </submittedName>
</protein>
<dbReference type="AlphaFoldDB" id="A0AAV7HW83"/>
<dbReference type="Proteomes" id="UP000826195">
    <property type="component" value="Unassembled WGS sequence"/>
</dbReference>
<evidence type="ECO:0000313" key="1">
    <source>
        <dbReference type="EMBL" id="KAH0534577.1"/>
    </source>
</evidence>
<dbReference type="EMBL" id="JAHXZJ010002982">
    <property type="protein sequence ID" value="KAH0534577.1"/>
    <property type="molecule type" value="Genomic_DNA"/>
</dbReference>
<gene>
    <name evidence="1" type="ORF">KQX54_005534</name>
</gene>